<reference evidence="2" key="3">
    <citation type="submission" date="2020-12" db="UniProtKB">
        <authorList>
            <consortium name="EnsemblPlants"/>
        </authorList>
    </citation>
    <scope>IDENTIFICATION</scope>
</reference>
<proteinExistence type="predicted"/>
<sequence length="91" mass="10463">MQQESDRAIPSRFSYGRCTGVHGLHVVRRSFGRRIHITAAWDAGREPVEIVVFPESISKNLIVDYKTCRGMLFHPHVLLQNVILNIHDYCC</sequence>
<evidence type="ECO:0000313" key="3">
    <source>
        <dbReference type="Proteomes" id="UP000006727"/>
    </source>
</evidence>
<accession>A0A2K1KCK7</accession>
<keyword evidence="3" id="KW-1185">Reference proteome</keyword>
<reference evidence="1 3" key="2">
    <citation type="journal article" date="2018" name="Plant J.">
        <title>The Physcomitrella patens chromosome-scale assembly reveals moss genome structure and evolution.</title>
        <authorList>
            <person name="Lang D."/>
            <person name="Ullrich K.K."/>
            <person name="Murat F."/>
            <person name="Fuchs J."/>
            <person name="Jenkins J."/>
            <person name="Haas F.B."/>
            <person name="Piednoel M."/>
            <person name="Gundlach H."/>
            <person name="Van Bel M."/>
            <person name="Meyberg R."/>
            <person name="Vives C."/>
            <person name="Morata J."/>
            <person name="Symeonidi A."/>
            <person name="Hiss M."/>
            <person name="Muchero W."/>
            <person name="Kamisugi Y."/>
            <person name="Saleh O."/>
            <person name="Blanc G."/>
            <person name="Decker E.L."/>
            <person name="van Gessel N."/>
            <person name="Grimwood J."/>
            <person name="Hayes R.D."/>
            <person name="Graham S.W."/>
            <person name="Gunter L.E."/>
            <person name="McDaniel S.F."/>
            <person name="Hoernstein S.N.W."/>
            <person name="Larsson A."/>
            <person name="Li F.W."/>
            <person name="Perroud P.F."/>
            <person name="Phillips J."/>
            <person name="Ranjan P."/>
            <person name="Rokshar D.S."/>
            <person name="Rothfels C.J."/>
            <person name="Schneider L."/>
            <person name="Shu S."/>
            <person name="Stevenson D.W."/>
            <person name="Thummler F."/>
            <person name="Tillich M."/>
            <person name="Villarreal Aguilar J.C."/>
            <person name="Widiez T."/>
            <person name="Wong G.K."/>
            <person name="Wymore A."/>
            <person name="Zhang Y."/>
            <person name="Zimmer A.D."/>
            <person name="Quatrano R.S."/>
            <person name="Mayer K.F.X."/>
            <person name="Goodstein D."/>
            <person name="Casacuberta J.M."/>
            <person name="Vandepoele K."/>
            <person name="Reski R."/>
            <person name="Cuming A.C."/>
            <person name="Tuskan G.A."/>
            <person name="Maumus F."/>
            <person name="Salse J."/>
            <person name="Schmutz J."/>
            <person name="Rensing S.A."/>
        </authorList>
    </citation>
    <scope>NUCLEOTIDE SEQUENCE [LARGE SCALE GENOMIC DNA]</scope>
    <source>
        <strain evidence="2 3">cv. Gransden 2004</strain>
    </source>
</reference>
<organism evidence="1">
    <name type="scientific">Physcomitrium patens</name>
    <name type="common">Spreading-leaved earth moss</name>
    <name type="synonym">Physcomitrella patens</name>
    <dbReference type="NCBI Taxonomy" id="3218"/>
    <lineage>
        <taxon>Eukaryota</taxon>
        <taxon>Viridiplantae</taxon>
        <taxon>Streptophyta</taxon>
        <taxon>Embryophyta</taxon>
        <taxon>Bryophyta</taxon>
        <taxon>Bryophytina</taxon>
        <taxon>Bryopsida</taxon>
        <taxon>Funariidae</taxon>
        <taxon>Funariales</taxon>
        <taxon>Funariaceae</taxon>
        <taxon>Physcomitrium</taxon>
    </lineage>
</organism>
<reference evidence="1 3" key="1">
    <citation type="journal article" date="2008" name="Science">
        <title>The Physcomitrella genome reveals evolutionary insights into the conquest of land by plants.</title>
        <authorList>
            <person name="Rensing S."/>
            <person name="Lang D."/>
            <person name="Zimmer A."/>
            <person name="Terry A."/>
            <person name="Salamov A."/>
            <person name="Shapiro H."/>
            <person name="Nishiyama T."/>
            <person name="Perroud P.-F."/>
            <person name="Lindquist E."/>
            <person name="Kamisugi Y."/>
            <person name="Tanahashi T."/>
            <person name="Sakakibara K."/>
            <person name="Fujita T."/>
            <person name="Oishi K."/>
            <person name="Shin-I T."/>
            <person name="Kuroki Y."/>
            <person name="Toyoda A."/>
            <person name="Suzuki Y."/>
            <person name="Hashimoto A."/>
            <person name="Yamaguchi K."/>
            <person name="Sugano A."/>
            <person name="Kohara Y."/>
            <person name="Fujiyama A."/>
            <person name="Anterola A."/>
            <person name="Aoki S."/>
            <person name="Ashton N."/>
            <person name="Barbazuk W.B."/>
            <person name="Barker E."/>
            <person name="Bennetzen J."/>
            <person name="Bezanilla M."/>
            <person name="Blankenship R."/>
            <person name="Cho S.H."/>
            <person name="Dutcher S."/>
            <person name="Estelle M."/>
            <person name="Fawcett J.A."/>
            <person name="Gundlach H."/>
            <person name="Hanada K."/>
            <person name="Heyl A."/>
            <person name="Hicks K.A."/>
            <person name="Hugh J."/>
            <person name="Lohr M."/>
            <person name="Mayer K."/>
            <person name="Melkozernov A."/>
            <person name="Murata T."/>
            <person name="Nelson D."/>
            <person name="Pils B."/>
            <person name="Prigge M."/>
            <person name="Reiss B."/>
            <person name="Renner T."/>
            <person name="Rombauts S."/>
            <person name="Rushton P."/>
            <person name="Sanderfoot A."/>
            <person name="Schween G."/>
            <person name="Shiu S.-H."/>
            <person name="Stueber K."/>
            <person name="Theodoulou F.L."/>
            <person name="Tu H."/>
            <person name="Van de Peer Y."/>
            <person name="Verrier P.J."/>
            <person name="Waters E."/>
            <person name="Wood A."/>
            <person name="Yang L."/>
            <person name="Cove D."/>
            <person name="Cuming A."/>
            <person name="Hasebe M."/>
            <person name="Lucas S."/>
            <person name="Mishler D.B."/>
            <person name="Reski R."/>
            <person name="Grigoriev I."/>
            <person name="Quatrano R.S."/>
            <person name="Boore J.L."/>
        </authorList>
    </citation>
    <scope>NUCLEOTIDE SEQUENCE [LARGE SCALE GENOMIC DNA]</scope>
    <source>
        <strain evidence="2 3">cv. Gransden 2004</strain>
    </source>
</reference>
<dbReference type="Proteomes" id="UP000006727">
    <property type="component" value="Chromosome 7"/>
</dbReference>
<dbReference type="EMBL" id="ABEU02000007">
    <property type="protein sequence ID" value="PNR51516.1"/>
    <property type="molecule type" value="Genomic_DNA"/>
</dbReference>
<dbReference type="PaxDb" id="3218-PP1S2_185V6.1"/>
<name>A0A2K1KCK7_PHYPA</name>
<dbReference type="EnsemblPlants" id="Pp3c7_22489V3.1">
    <property type="protein sequence ID" value="PAC:32926240.CDS.1"/>
    <property type="gene ID" value="Pp3c7_22489"/>
</dbReference>
<evidence type="ECO:0000313" key="2">
    <source>
        <dbReference type="EnsemblPlants" id="PAC:32926240.CDS.1"/>
    </source>
</evidence>
<dbReference type="InParanoid" id="A0A2K1KCK7"/>
<dbReference type="AlphaFoldDB" id="A0A2K1KCK7"/>
<evidence type="ECO:0000313" key="1">
    <source>
        <dbReference type="EMBL" id="PNR51516.1"/>
    </source>
</evidence>
<gene>
    <name evidence="1" type="ORF">PHYPA_010703</name>
</gene>
<protein>
    <submittedName>
        <fullName evidence="1 2">Uncharacterized protein</fullName>
    </submittedName>
</protein>
<dbReference type="Gramene" id="Pp3c7_22489V3.1">
    <property type="protein sequence ID" value="PAC:32926240.CDS.1"/>
    <property type="gene ID" value="Pp3c7_22489"/>
</dbReference>